<reference evidence="7 8" key="1">
    <citation type="submission" date="2024-04" db="EMBL/GenBank/DDBJ databases">
        <title>Complete genome sequence of Nguyenibacter vanlangesis HBCM-1154, a strain capable of nitrogen fixation, IAA production, and phosphorus solubilization isolated from sugarcane soil.</title>
        <authorList>
            <person name="MY HANH P."/>
        </authorList>
    </citation>
    <scope>NUCLEOTIDE SEQUENCE [LARGE SCALE GENOMIC DNA]</scope>
    <source>
        <strain evidence="7 8">HBCM 1154</strain>
    </source>
</reference>
<feature type="transmembrane region" description="Helical" evidence="6">
    <location>
        <begin position="166"/>
        <end position="186"/>
    </location>
</feature>
<dbReference type="CDD" id="cd06173">
    <property type="entry name" value="MFS_MefA_like"/>
    <property type="match status" value="1"/>
</dbReference>
<evidence type="ECO:0000256" key="1">
    <source>
        <dbReference type="ARBA" id="ARBA00004651"/>
    </source>
</evidence>
<dbReference type="RefSeq" id="WP_342629617.1">
    <property type="nucleotide sequence ID" value="NZ_CP152276.1"/>
</dbReference>
<sequence length="402" mass="41940">MRHWLTRNVGLYLVATTVSTLGTSMVSLALTFALLLHGQSTIVLGLVLAAQAAPTVLLTLPAGAIADRWSRRGLMIGADLLRCASQGLIAVLMSGPHSSIPLLIVLVALIGTGNAFYGPAEFGLIPLLVEAWHLHRVNSLLSLAGSITAILGPMLSGLLIASHGPVLAIGFNALTYAFSALCLARLEIRAMPERPHTSFAARLATGWAVFRRLRWLQLITMQYGVMNLAVFAPFLVLGPASLATASHGARSWGIVSAGIGVGGILAALILLVVRASRPLVMYEVATAVSIIPLLLLLNGVGVPFLALGGVAFGAGMVVQNLVAQTTIQRNVPEEAVSRVSAIFSVCAQGMAPVAYASCGLLAHALGTARLLAVGSGIAAASVIMLLFSRSIRILNDRMMVSR</sequence>
<gene>
    <name evidence="7" type="ORF">AAC691_07905</name>
</gene>
<keyword evidence="2" id="KW-1003">Cell membrane</keyword>
<evidence type="ECO:0000313" key="7">
    <source>
        <dbReference type="EMBL" id="XAE44342.1"/>
    </source>
</evidence>
<dbReference type="PANTHER" id="PTHR23513:SF11">
    <property type="entry name" value="STAPHYLOFERRIN A TRANSPORTER"/>
    <property type="match status" value="1"/>
</dbReference>
<feature type="transmembrane region" description="Helical" evidence="6">
    <location>
        <begin position="221"/>
        <end position="240"/>
    </location>
</feature>
<accession>A0ABZ3D998</accession>
<dbReference type="PRINTS" id="PR01988">
    <property type="entry name" value="EXPORTERBACE"/>
</dbReference>
<feature type="transmembrane region" description="Helical" evidence="6">
    <location>
        <begin position="42"/>
        <end position="66"/>
    </location>
</feature>
<dbReference type="Pfam" id="PF07690">
    <property type="entry name" value="MFS_1"/>
    <property type="match status" value="1"/>
</dbReference>
<feature type="transmembrane region" description="Helical" evidence="6">
    <location>
        <begin position="116"/>
        <end position="133"/>
    </location>
</feature>
<name>A0ABZ3D998_9PROT</name>
<dbReference type="Gene3D" id="1.20.1250.20">
    <property type="entry name" value="MFS general substrate transporter like domains"/>
    <property type="match status" value="1"/>
</dbReference>
<dbReference type="SUPFAM" id="SSF103473">
    <property type="entry name" value="MFS general substrate transporter"/>
    <property type="match status" value="1"/>
</dbReference>
<feature type="transmembrane region" description="Helical" evidence="6">
    <location>
        <begin position="252"/>
        <end position="273"/>
    </location>
</feature>
<keyword evidence="8" id="KW-1185">Reference proteome</keyword>
<evidence type="ECO:0000313" key="8">
    <source>
        <dbReference type="Proteomes" id="UP001449795"/>
    </source>
</evidence>
<dbReference type="EMBL" id="CP152276">
    <property type="protein sequence ID" value="XAE44342.1"/>
    <property type="molecule type" value="Genomic_DNA"/>
</dbReference>
<dbReference type="InterPro" id="IPR036259">
    <property type="entry name" value="MFS_trans_sf"/>
</dbReference>
<evidence type="ECO:0000256" key="2">
    <source>
        <dbReference type="ARBA" id="ARBA00022475"/>
    </source>
</evidence>
<keyword evidence="4 6" id="KW-1133">Transmembrane helix</keyword>
<proteinExistence type="predicted"/>
<evidence type="ECO:0000256" key="3">
    <source>
        <dbReference type="ARBA" id="ARBA00022692"/>
    </source>
</evidence>
<dbReference type="InterPro" id="IPR011701">
    <property type="entry name" value="MFS"/>
</dbReference>
<dbReference type="PANTHER" id="PTHR23513">
    <property type="entry name" value="INTEGRAL MEMBRANE EFFLUX PROTEIN-RELATED"/>
    <property type="match status" value="1"/>
</dbReference>
<evidence type="ECO:0000256" key="5">
    <source>
        <dbReference type="ARBA" id="ARBA00023136"/>
    </source>
</evidence>
<feature type="transmembrane region" description="Helical" evidence="6">
    <location>
        <begin position="368"/>
        <end position="388"/>
    </location>
</feature>
<dbReference type="InterPro" id="IPR022324">
    <property type="entry name" value="Bacilysin_exporter_BacE_put"/>
</dbReference>
<dbReference type="Proteomes" id="UP001449795">
    <property type="component" value="Chromosome"/>
</dbReference>
<keyword evidence="3 6" id="KW-0812">Transmembrane</keyword>
<organism evidence="7 8">
    <name type="scientific">Nguyenibacter vanlangensis</name>
    <dbReference type="NCBI Taxonomy" id="1216886"/>
    <lineage>
        <taxon>Bacteria</taxon>
        <taxon>Pseudomonadati</taxon>
        <taxon>Pseudomonadota</taxon>
        <taxon>Alphaproteobacteria</taxon>
        <taxon>Acetobacterales</taxon>
        <taxon>Acetobacteraceae</taxon>
        <taxon>Nguyenibacter</taxon>
    </lineage>
</organism>
<feature type="transmembrane region" description="Helical" evidence="6">
    <location>
        <begin position="12"/>
        <end position="36"/>
    </location>
</feature>
<feature type="transmembrane region" description="Helical" evidence="6">
    <location>
        <begin position="87"/>
        <end position="110"/>
    </location>
</feature>
<protein>
    <submittedName>
        <fullName evidence="7">MFS transporter</fullName>
    </submittedName>
</protein>
<feature type="transmembrane region" description="Helical" evidence="6">
    <location>
        <begin position="280"/>
        <end position="298"/>
    </location>
</feature>
<evidence type="ECO:0000256" key="4">
    <source>
        <dbReference type="ARBA" id="ARBA00022989"/>
    </source>
</evidence>
<evidence type="ECO:0000256" key="6">
    <source>
        <dbReference type="SAM" id="Phobius"/>
    </source>
</evidence>
<keyword evidence="5 6" id="KW-0472">Membrane</keyword>
<comment type="subcellular location">
    <subcellularLocation>
        <location evidence="1">Cell membrane</location>
        <topology evidence="1">Multi-pass membrane protein</topology>
    </subcellularLocation>
</comment>
<feature type="transmembrane region" description="Helical" evidence="6">
    <location>
        <begin position="140"/>
        <end position="160"/>
    </location>
</feature>